<keyword evidence="3" id="KW-1185">Reference proteome</keyword>
<dbReference type="Proteomes" id="UP000838756">
    <property type="component" value="Unassembled WGS sequence"/>
</dbReference>
<keyword evidence="1" id="KW-0732">Signal</keyword>
<reference evidence="2" key="1">
    <citation type="submission" date="2022-03" db="EMBL/GenBank/DDBJ databases">
        <authorList>
            <person name="Lindestad O."/>
        </authorList>
    </citation>
    <scope>NUCLEOTIDE SEQUENCE</scope>
</reference>
<evidence type="ECO:0000313" key="3">
    <source>
        <dbReference type="Proteomes" id="UP000838756"/>
    </source>
</evidence>
<dbReference type="AlphaFoldDB" id="A0A8S4RNS3"/>
<name>A0A8S4RNS3_9NEOP</name>
<protein>
    <submittedName>
        <fullName evidence="2">Jg24129 protein</fullName>
    </submittedName>
</protein>
<sequence>MGIPRLMLMCSILVLGLPARAPWGRLLSNTALIVLKYENIASTGLYKEKKSAIQGVYELKIEKFTRYNFSTYQAWSVNDYTNTIKKAFPHYHVSAIGCKPIGPMDILQVEACEGERRNTGHVKSSRM</sequence>
<evidence type="ECO:0000313" key="2">
    <source>
        <dbReference type="EMBL" id="CAH2237793.1"/>
    </source>
</evidence>
<comment type="caution">
    <text evidence="2">The sequence shown here is derived from an EMBL/GenBank/DDBJ whole genome shotgun (WGS) entry which is preliminary data.</text>
</comment>
<evidence type="ECO:0000256" key="1">
    <source>
        <dbReference type="SAM" id="SignalP"/>
    </source>
</evidence>
<dbReference type="EMBL" id="CAKXAJ010025287">
    <property type="protein sequence ID" value="CAH2237793.1"/>
    <property type="molecule type" value="Genomic_DNA"/>
</dbReference>
<gene>
    <name evidence="2" type="primary">jg24129</name>
    <name evidence="2" type="ORF">PAEG_LOCUS14976</name>
</gene>
<accession>A0A8S4RNS3</accession>
<organism evidence="2 3">
    <name type="scientific">Pararge aegeria aegeria</name>
    <dbReference type="NCBI Taxonomy" id="348720"/>
    <lineage>
        <taxon>Eukaryota</taxon>
        <taxon>Metazoa</taxon>
        <taxon>Ecdysozoa</taxon>
        <taxon>Arthropoda</taxon>
        <taxon>Hexapoda</taxon>
        <taxon>Insecta</taxon>
        <taxon>Pterygota</taxon>
        <taxon>Neoptera</taxon>
        <taxon>Endopterygota</taxon>
        <taxon>Lepidoptera</taxon>
        <taxon>Glossata</taxon>
        <taxon>Ditrysia</taxon>
        <taxon>Papilionoidea</taxon>
        <taxon>Nymphalidae</taxon>
        <taxon>Satyrinae</taxon>
        <taxon>Satyrini</taxon>
        <taxon>Parargina</taxon>
        <taxon>Pararge</taxon>
    </lineage>
</organism>
<feature type="signal peptide" evidence="1">
    <location>
        <begin position="1"/>
        <end position="24"/>
    </location>
</feature>
<feature type="chain" id="PRO_5035841273" evidence="1">
    <location>
        <begin position="25"/>
        <end position="127"/>
    </location>
</feature>
<proteinExistence type="predicted"/>